<dbReference type="STRING" id="1765967.BW247_08200"/>
<dbReference type="Proteomes" id="UP000243807">
    <property type="component" value="Chromosome"/>
</dbReference>
<dbReference type="EMBL" id="CP019434">
    <property type="protein sequence ID" value="APZ43074.1"/>
    <property type="molecule type" value="Genomic_DNA"/>
</dbReference>
<organism evidence="1 2">
    <name type="scientific">Acidihalobacter ferrooxydans</name>
    <dbReference type="NCBI Taxonomy" id="1765967"/>
    <lineage>
        <taxon>Bacteria</taxon>
        <taxon>Pseudomonadati</taxon>
        <taxon>Pseudomonadota</taxon>
        <taxon>Gammaproteobacteria</taxon>
        <taxon>Chromatiales</taxon>
        <taxon>Ectothiorhodospiraceae</taxon>
        <taxon>Acidihalobacter</taxon>
    </lineage>
</organism>
<dbReference type="AlphaFoldDB" id="A0A1P8UH33"/>
<proteinExistence type="predicted"/>
<evidence type="ECO:0000313" key="1">
    <source>
        <dbReference type="EMBL" id="APZ43074.1"/>
    </source>
</evidence>
<keyword evidence="2" id="KW-1185">Reference proteome</keyword>
<dbReference type="KEGG" id="afy:BW247_08200"/>
<accession>A0A1P8UH33</accession>
<protein>
    <submittedName>
        <fullName evidence="1">Uncharacterized protein</fullName>
    </submittedName>
</protein>
<reference evidence="1 2" key="1">
    <citation type="submission" date="2017-01" db="EMBL/GenBank/DDBJ databases">
        <title>Draft sequence of Acidihalobacter ferrooxidans strain DSM 14175 (strain V8).</title>
        <authorList>
            <person name="Khaleque H.N."/>
            <person name="Ramsay J.P."/>
            <person name="Murphy R.J.T."/>
            <person name="Kaksonen A.H."/>
            <person name="Boxall N.J."/>
            <person name="Watkin E.L.J."/>
        </authorList>
    </citation>
    <scope>NUCLEOTIDE SEQUENCE [LARGE SCALE GENOMIC DNA]</scope>
    <source>
        <strain evidence="1 2">V8</strain>
    </source>
</reference>
<sequence>MDPFPRSFEDEWFYSTKKSEVWVHYPIAAADSFQVRQAPRTTSSIAGYQQVCHATFTQRAQADTSLVCLTTTADLAGLLISKE</sequence>
<gene>
    <name evidence="1" type="ORF">BW247_08200</name>
</gene>
<evidence type="ECO:0000313" key="2">
    <source>
        <dbReference type="Proteomes" id="UP000243807"/>
    </source>
</evidence>
<name>A0A1P8UH33_9GAMM</name>